<dbReference type="CDD" id="cd00158">
    <property type="entry name" value="RHOD"/>
    <property type="match status" value="1"/>
</dbReference>
<dbReference type="AlphaFoldDB" id="A0A3G2L9W2"/>
<feature type="domain" description="Rhodanese" evidence="1">
    <location>
        <begin position="23"/>
        <end position="118"/>
    </location>
</feature>
<dbReference type="KEGG" id="emar:D1013_17435"/>
<name>A0A3G2L9W2_9FLAO</name>
<dbReference type="RefSeq" id="WP_121850044.1">
    <property type="nucleotide sequence ID" value="NZ_CP032050.1"/>
</dbReference>
<organism evidence="2 3">
    <name type="scientific">Euzebyella marina</name>
    <dbReference type="NCBI Taxonomy" id="1761453"/>
    <lineage>
        <taxon>Bacteria</taxon>
        <taxon>Pseudomonadati</taxon>
        <taxon>Bacteroidota</taxon>
        <taxon>Flavobacteriia</taxon>
        <taxon>Flavobacteriales</taxon>
        <taxon>Flavobacteriaceae</taxon>
        <taxon>Euzebyella</taxon>
    </lineage>
</organism>
<accession>A0A3G2L9W2</accession>
<dbReference type="SMART" id="SM00450">
    <property type="entry name" value="RHOD"/>
    <property type="match status" value="1"/>
</dbReference>
<dbReference type="OrthoDB" id="9808735at2"/>
<dbReference type="PANTHER" id="PTHR43031">
    <property type="entry name" value="FAD-DEPENDENT OXIDOREDUCTASE"/>
    <property type="match status" value="1"/>
</dbReference>
<dbReference type="EMBL" id="CP032050">
    <property type="protein sequence ID" value="AYN69037.1"/>
    <property type="molecule type" value="Genomic_DNA"/>
</dbReference>
<dbReference type="PANTHER" id="PTHR43031:SF1">
    <property type="entry name" value="PYRIDINE NUCLEOTIDE-DISULPHIDE OXIDOREDUCTASE"/>
    <property type="match status" value="1"/>
</dbReference>
<protein>
    <submittedName>
        <fullName evidence="2">Rhodanese-like domain-containing protein</fullName>
    </submittedName>
</protein>
<dbReference type="Pfam" id="PF00581">
    <property type="entry name" value="Rhodanese"/>
    <property type="match status" value="1"/>
</dbReference>
<evidence type="ECO:0000313" key="2">
    <source>
        <dbReference type="EMBL" id="AYN69037.1"/>
    </source>
</evidence>
<dbReference type="Gene3D" id="3.40.250.10">
    <property type="entry name" value="Rhodanese-like domain"/>
    <property type="match status" value="1"/>
</dbReference>
<gene>
    <name evidence="2" type="ORF">D1013_17435</name>
</gene>
<keyword evidence="3" id="KW-1185">Reference proteome</keyword>
<dbReference type="InterPro" id="IPR036873">
    <property type="entry name" value="Rhodanese-like_dom_sf"/>
</dbReference>
<dbReference type="InterPro" id="IPR001763">
    <property type="entry name" value="Rhodanese-like_dom"/>
</dbReference>
<reference evidence="2 3" key="1">
    <citation type="submission" date="2018-08" db="EMBL/GenBank/DDBJ databases">
        <title>The reduced genetic potential of extracellular carbohydrate catabolism in Euzebyella marina RN62, a Flavobacteriia bacterium isolated from the hadal water.</title>
        <authorList>
            <person name="Xue C."/>
        </authorList>
    </citation>
    <scope>NUCLEOTIDE SEQUENCE [LARGE SCALE GENOMIC DNA]</scope>
    <source>
        <strain evidence="2 3">RN62</strain>
    </source>
</reference>
<sequence length="120" mass="13468">MKYMVTFLFLITCNLGCTQSNSKPITELSQKDRDSGILLDVRTPEEFAEGHLDGAVNLNWFEDDFKEKATKLNKNKPIYLYCKAGGRSAKAAEAMGKMGFEVVNLEGGYDAYLQRQQSSK</sequence>
<proteinExistence type="predicted"/>
<dbReference type="InterPro" id="IPR050229">
    <property type="entry name" value="GlpE_sulfurtransferase"/>
</dbReference>
<dbReference type="Proteomes" id="UP000276309">
    <property type="component" value="Chromosome"/>
</dbReference>
<evidence type="ECO:0000259" key="1">
    <source>
        <dbReference type="SMART" id="SM00450"/>
    </source>
</evidence>
<dbReference type="SUPFAM" id="SSF52821">
    <property type="entry name" value="Rhodanese/Cell cycle control phosphatase"/>
    <property type="match status" value="1"/>
</dbReference>
<evidence type="ECO:0000313" key="3">
    <source>
        <dbReference type="Proteomes" id="UP000276309"/>
    </source>
</evidence>